<evidence type="ECO:0000256" key="6">
    <source>
        <dbReference type="ARBA" id="ARBA00022737"/>
    </source>
</evidence>
<dbReference type="InterPro" id="IPR050107">
    <property type="entry name" value="ABC_carbohydrate_import_ATPase"/>
</dbReference>
<dbReference type="PROSITE" id="PS50893">
    <property type="entry name" value="ABC_TRANSPORTER_2"/>
    <property type="match status" value="2"/>
</dbReference>
<dbReference type="FunFam" id="3.40.50.300:FF:000126">
    <property type="entry name" value="Galactose/methyl galactoside import ATP-binding protein MglA"/>
    <property type="match status" value="1"/>
</dbReference>
<dbReference type="CDD" id="cd03216">
    <property type="entry name" value="ABC_Carb_Monos_I"/>
    <property type="match status" value="1"/>
</dbReference>
<gene>
    <name evidence="13" type="ORF">FWJ32_12325</name>
</gene>
<keyword evidence="8 11" id="KW-0067">ATP-binding</keyword>
<name>A0A5D8Q7N4_9THEO</name>
<dbReference type="AlphaFoldDB" id="A0A5D8Q7N4"/>
<evidence type="ECO:0000256" key="5">
    <source>
        <dbReference type="ARBA" id="ARBA00022597"/>
    </source>
</evidence>
<proteinExistence type="inferred from homology"/>
<keyword evidence="3 11" id="KW-0813">Transport</keyword>
<evidence type="ECO:0000259" key="12">
    <source>
        <dbReference type="PROSITE" id="PS50893"/>
    </source>
</evidence>
<dbReference type="GO" id="GO:0005524">
    <property type="term" value="F:ATP binding"/>
    <property type="evidence" value="ECO:0007669"/>
    <property type="project" value="UniProtKB-UniRule"/>
</dbReference>
<evidence type="ECO:0000256" key="10">
    <source>
        <dbReference type="ARBA" id="ARBA00023136"/>
    </source>
</evidence>
<evidence type="ECO:0000313" key="14">
    <source>
        <dbReference type="Proteomes" id="UP000322976"/>
    </source>
</evidence>
<dbReference type="PANTHER" id="PTHR43790">
    <property type="entry name" value="CARBOHYDRATE TRANSPORT ATP-BINDING PROTEIN MG119-RELATED"/>
    <property type="match status" value="1"/>
</dbReference>
<dbReference type="GO" id="GO:0043211">
    <property type="term" value="F:ABC-type carbohydrate transporter activity"/>
    <property type="evidence" value="ECO:0007669"/>
    <property type="project" value="UniProtKB-UniRule"/>
</dbReference>
<feature type="domain" description="ABC transporter" evidence="12">
    <location>
        <begin position="257"/>
        <end position="503"/>
    </location>
</feature>
<organism evidence="13 14">
    <name type="scientific">Calorimonas adulescens</name>
    <dbReference type="NCBI Taxonomy" id="2606906"/>
    <lineage>
        <taxon>Bacteria</taxon>
        <taxon>Bacillati</taxon>
        <taxon>Bacillota</taxon>
        <taxon>Clostridia</taxon>
        <taxon>Thermoanaerobacterales</taxon>
        <taxon>Thermoanaerobacteraceae</taxon>
        <taxon>Calorimonas</taxon>
    </lineage>
</organism>
<dbReference type="InterPro" id="IPR027417">
    <property type="entry name" value="P-loop_NTPase"/>
</dbReference>
<accession>A0A5D8Q7N4</accession>
<feature type="domain" description="ABC transporter" evidence="12">
    <location>
        <begin position="7"/>
        <end position="246"/>
    </location>
</feature>
<dbReference type="RefSeq" id="WP_149546268.1">
    <property type="nucleotide sequence ID" value="NZ_VTPS01000025.1"/>
</dbReference>
<dbReference type="SUPFAM" id="SSF52540">
    <property type="entry name" value="P-loop containing nucleoside triphosphate hydrolases"/>
    <property type="match status" value="2"/>
</dbReference>
<dbReference type="Proteomes" id="UP000322976">
    <property type="component" value="Unassembled WGS sequence"/>
</dbReference>
<keyword evidence="7 11" id="KW-0547">Nucleotide-binding</keyword>
<reference evidence="13 14" key="1">
    <citation type="submission" date="2019-08" db="EMBL/GenBank/DDBJ databases">
        <title>Calorimonas adulescens gen. nov., sp. nov., an anaerobic thermophilic bacterium from Sakhalin hot spring.</title>
        <authorList>
            <person name="Khomyakova M.A."/>
            <person name="Merkel A.Y."/>
            <person name="Novikov A."/>
            <person name="Bonch-Osmolovskaya E.A."/>
            <person name="Slobodkin A.I."/>
        </authorList>
    </citation>
    <scope>NUCLEOTIDE SEQUENCE [LARGE SCALE GENOMIC DNA]</scope>
    <source>
        <strain evidence="13 14">A05MB</strain>
    </source>
</reference>
<dbReference type="Pfam" id="PF00005">
    <property type="entry name" value="ABC_tran"/>
    <property type="match status" value="2"/>
</dbReference>
<protein>
    <recommendedName>
        <fullName evidence="11">Ribose/galactose/methyl galactoside import ATP-binding protein</fullName>
        <ecNumber evidence="11">7.5.2.11</ecNumber>
    </recommendedName>
</protein>
<evidence type="ECO:0000256" key="8">
    <source>
        <dbReference type="ARBA" id="ARBA00022840"/>
    </source>
</evidence>
<dbReference type="InterPro" id="IPR003593">
    <property type="entry name" value="AAA+_ATPase"/>
</dbReference>
<dbReference type="GO" id="GO:0016887">
    <property type="term" value="F:ATP hydrolysis activity"/>
    <property type="evidence" value="ECO:0007669"/>
    <property type="project" value="InterPro"/>
</dbReference>
<dbReference type="InterPro" id="IPR003439">
    <property type="entry name" value="ABC_transporter-like_ATP-bd"/>
</dbReference>
<keyword evidence="9 11" id="KW-1278">Translocase</keyword>
<dbReference type="CDD" id="cd03215">
    <property type="entry name" value="ABC_Carb_Monos_II"/>
    <property type="match status" value="1"/>
</dbReference>
<evidence type="ECO:0000256" key="11">
    <source>
        <dbReference type="RuleBase" id="RU367029"/>
    </source>
</evidence>
<evidence type="ECO:0000256" key="3">
    <source>
        <dbReference type="ARBA" id="ARBA00022448"/>
    </source>
</evidence>
<comment type="similarity">
    <text evidence="11">Belongs to the ABC transporter superfamily.</text>
</comment>
<sequence>MPNEYILEMRNISKSFPGVQALNNVTLKVRPGSVHALVGENGAGKSTLMKCLFGIYIYDTGEIVFDGEKVLFKNPREALANGISMIQQELNPIPYMTVMENIWLRRYPVKNYAGIRVIDDKKMYEDTKALFDELNINIDPKALVTTLSVSQVQMMEIAKAVSYNARVIVMDEPTSSLTENEVEQLFNIILKLKEQGVAIIYISHRLEEIFKVTDEVTIMRDGHYIGTWQTDELTMDMVISRMVGRELTNRFPERYNVPGDVILKVENLTSINPKSFKNVSFELRRGEILGVGGLVGAQRTELMEAIFGIRRIASGHIYINGREVTIRNPIEARSNKLALVTEDRREMGIFPVLSVSDNILITSWNRYVNYRFVIDERKALRDVDDSIKTLNIKTPSHKTLIQFLSGGNQQKVIFERWLFTEPEIFILDEPTRGIDVGAKYEIYNIMVELATQGKGIIMISSEMPELLGMSDRIMIMCEGRVSGFVDGREANEELIMRYATQLA</sequence>
<evidence type="ECO:0000256" key="1">
    <source>
        <dbReference type="ARBA" id="ARBA00004202"/>
    </source>
</evidence>
<keyword evidence="6" id="KW-0677">Repeat</keyword>
<dbReference type="FunFam" id="3.40.50.300:FF:000127">
    <property type="entry name" value="Ribose import ATP-binding protein RbsA"/>
    <property type="match status" value="1"/>
</dbReference>
<dbReference type="Gene3D" id="3.40.50.300">
    <property type="entry name" value="P-loop containing nucleotide triphosphate hydrolases"/>
    <property type="match status" value="2"/>
</dbReference>
<evidence type="ECO:0000256" key="7">
    <source>
        <dbReference type="ARBA" id="ARBA00022741"/>
    </source>
</evidence>
<evidence type="ECO:0000313" key="13">
    <source>
        <dbReference type="EMBL" id="TZE80735.1"/>
    </source>
</evidence>
<comment type="function">
    <text evidence="11">Part of an ABC transporter complex involved in carbohydrate import. Could be involved in ribose, galactose and/or methyl galactoside import. Responsible for energy coupling to the transport system.</text>
</comment>
<keyword evidence="4 11" id="KW-1003">Cell membrane</keyword>
<keyword evidence="5 11" id="KW-0762">Sugar transport</keyword>
<keyword evidence="14" id="KW-1185">Reference proteome</keyword>
<dbReference type="PANTHER" id="PTHR43790:SF7">
    <property type="entry name" value="GALACTOSE_METHYL GALACTOSIDE IMPORT ATP-BINDING PROTEIN MGLA"/>
    <property type="match status" value="1"/>
</dbReference>
<evidence type="ECO:0000256" key="2">
    <source>
        <dbReference type="ARBA" id="ARBA00004533"/>
    </source>
</evidence>
<dbReference type="EC" id="7.5.2.11" evidence="11"/>
<comment type="subcellular location">
    <subcellularLocation>
        <location evidence="2">Cell inner membrane</location>
    </subcellularLocation>
    <subcellularLocation>
        <location evidence="1 11">Cell membrane</location>
        <topology evidence="1 11">Peripheral membrane protein</topology>
    </subcellularLocation>
</comment>
<dbReference type="GO" id="GO:0015749">
    <property type="term" value="P:monosaccharide transmembrane transport"/>
    <property type="evidence" value="ECO:0007669"/>
    <property type="project" value="UniProtKB-ARBA"/>
</dbReference>
<comment type="caution">
    <text evidence="13">The sequence shown here is derived from an EMBL/GenBank/DDBJ whole genome shotgun (WGS) entry which is preliminary data.</text>
</comment>
<dbReference type="GO" id="GO:0005886">
    <property type="term" value="C:plasma membrane"/>
    <property type="evidence" value="ECO:0007669"/>
    <property type="project" value="UniProtKB-SubCell"/>
</dbReference>
<keyword evidence="10 11" id="KW-0472">Membrane</keyword>
<comment type="catalytic activity">
    <reaction evidence="11">
        <text>D-galactose(out) + ATP + H2O = D-galactose(in) + ADP + phosphate + H(+)</text>
        <dbReference type="Rhea" id="RHEA:60156"/>
        <dbReference type="ChEBI" id="CHEBI:4139"/>
        <dbReference type="ChEBI" id="CHEBI:15377"/>
        <dbReference type="ChEBI" id="CHEBI:15378"/>
        <dbReference type="ChEBI" id="CHEBI:30616"/>
        <dbReference type="ChEBI" id="CHEBI:43474"/>
        <dbReference type="ChEBI" id="CHEBI:456216"/>
        <dbReference type="EC" id="7.5.2.11"/>
    </reaction>
</comment>
<evidence type="ECO:0000256" key="4">
    <source>
        <dbReference type="ARBA" id="ARBA00022475"/>
    </source>
</evidence>
<dbReference type="EMBL" id="VTPS01000025">
    <property type="protein sequence ID" value="TZE80735.1"/>
    <property type="molecule type" value="Genomic_DNA"/>
</dbReference>
<dbReference type="SMART" id="SM00382">
    <property type="entry name" value="AAA"/>
    <property type="match status" value="2"/>
</dbReference>
<evidence type="ECO:0000256" key="9">
    <source>
        <dbReference type="ARBA" id="ARBA00022967"/>
    </source>
</evidence>